<dbReference type="OrthoDB" id="7351797at2"/>
<accession>A0A0D0LM41</accession>
<sequence>MEIFPSEFSDLLSPSAASRARWSGADGPGHFSMASGVLGARRSRACFALLDNALGPLAKNADRPLDPNSIWGMRRNYTESLTKVMRQKSVSFESTRHPAYKVATKIGLLRLMRSESLARLAETVSGERLERANGVQAILYGHGDYVGPHNDHHPEQAHLRHGYVDVHLSFVNEHVDSQSLVCQGADGHLNALYNVTRTGSIAVYRLPFWHYVTPLMGRPGHESKARRWVLMASYTIAKE</sequence>
<name>A0A0D0LM41_VARPD</name>
<organism evidence="1 2">
    <name type="scientific">Variovorax paradoxus</name>
    <dbReference type="NCBI Taxonomy" id="34073"/>
    <lineage>
        <taxon>Bacteria</taxon>
        <taxon>Pseudomonadati</taxon>
        <taxon>Pseudomonadota</taxon>
        <taxon>Betaproteobacteria</taxon>
        <taxon>Burkholderiales</taxon>
        <taxon>Comamonadaceae</taxon>
        <taxon>Variovorax</taxon>
    </lineage>
</organism>
<dbReference type="EMBL" id="JXQQ01000114">
    <property type="protein sequence ID" value="KIQ18475.1"/>
    <property type="molecule type" value="Genomic_DNA"/>
</dbReference>
<dbReference type="Proteomes" id="UP000032067">
    <property type="component" value="Unassembled WGS sequence"/>
</dbReference>
<dbReference type="RefSeq" id="WP_042582315.1">
    <property type="nucleotide sequence ID" value="NZ_JXQQ01000114.1"/>
</dbReference>
<protein>
    <recommendedName>
        <fullName evidence="3">Fe2OG dioxygenase domain-containing protein</fullName>
    </recommendedName>
</protein>
<gene>
    <name evidence="1" type="ORF">RT97_28950</name>
</gene>
<evidence type="ECO:0000313" key="2">
    <source>
        <dbReference type="Proteomes" id="UP000032067"/>
    </source>
</evidence>
<dbReference type="AlphaFoldDB" id="A0A0D0LM41"/>
<evidence type="ECO:0000313" key="1">
    <source>
        <dbReference type="EMBL" id="KIQ18475.1"/>
    </source>
</evidence>
<proteinExistence type="predicted"/>
<evidence type="ECO:0008006" key="3">
    <source>
        <dbReference type="Google" id="ProtNLM"/>
    </source>
</evidence>
<reference evidence="1 2" key="1">
    <citation type="submission" date="2014-12" db="EMBL/GenBank/DDBJ databases">
        <title>16Stimator: statistical estimation of ribosomal gene copy numbers from draft genome assemblies.</title>
        <authorList>
            <person name="Perisin M.A."/>
            <person name="Vetter M."/>
            <person name="Gilbert J.A."/>
            <person name="Bergelson J."/>
        </authorList>
    </citation>
    <scope>NUCLEOTIDE SEQUENCE [LARGE SCALE GENOMIC DNA]</scope>
    <source>
        <strain evidence="1 2">MEDvA23</strain>
    </source>
</reference>
<comment type="caution">
    <text evidence="1">The sequence shown here is derived from an EMBL/GenBank/DDBJ whole genome shotgun (WGS) entry which is preliminary data.</text>
</comment>